<dbReference type="Pfam" id="PF04250">
    <property type="entry name" value="DUF429"/>
    <property type="match status" value="1"/>
</dbReference>
<organism evidence="2 3">
    <name type="scientific">Egibacter rhizosphaerae</name>
    <dbReference type="NCBI Taxonomy" id="1670831"/>
    <lineage>
        <taxon>Bacteria</taxon>
        <taxon>Bacillati</taxon>
        <taxon>Actinomycetota</taxon>
        <taxon>Nitriliruptoria</taxon>
        <taxon>Egibacterales</taxon>
        <taxon>Egibacteraceae</taxon>
        <taxon>Egibacter</taxon>
    </lineage>
</organism>
<sequence length="318" mass="33986">MSSSRRRTRSTSTRSPFASSRREPSCASHGSPGPGGPFPQQAPRRHVRWSHSTVTRACAGNRTAILGHPDPAPDPAPDPVPDSDATPDSALRTHRPVACGTRGRVSSEEREPRWLGIDVGGRRKGFHVAELHPSGRLAFASVRGPRVVSDLADFAQAARPAWVAIDAPAAWAPPEEVSRACERSFARAGICGIRFTPSAAVAAARADRYYEWIEHGLELWAALRTRGVPVIECFPTASWTRWHGPRGPRSRAQWSRAALAQLAAGLDLQGAESATNQDLRDAAAAALTARQAEQGTVEWYGPLVVPDGSDAGAPGGRT</sequence>
<gene>
    <name evidence="2" type="ORF">ER308_10360</name>
</gene>
<evidence type="ECO:0000256" key="1">
    <source>
        <dbReference type="SAM" id="MobiDB-lite"/>
    </source>
</evidence>
<accession>A0A411YFN2</accession>
<protein>
    <submittedName>
        <fullName evidence="2">DUF429 domain-containing protein</fullName>
    </submittedName>
</protein>
<feature type="region of interest" description="Disordered" evidence="1">
    <location>
        <begin position="1"/>
        <end position="111"/>
    </location>
</feature>
<dbReference type="InterPro" id="IPR007362">
    <property type="entry name" value="DUF429"/>
</dbReference>
<dbReference type="EMBL" id="CP036402">
    <property type="protein sequence ID" value="QBI19922.1"/>
    <property type="molecule type" value="Genomic_DNA"/>
</dbReference>
<proteinExistence type="predicted"/>
<dbReference type="Proteomes" id="UP000291469">
    <property type="component" value="Chromosome"/>
</dbReference>
<reference evidence="2 3" key="1">
    <citation type="submission" date="2019-01" db="EMBL/GenBank/DDBJ databases">
        <title>Egibacter rhizosphaerae EGI 80759T.</title>
        <authorList>
            <person name="Chen D.-D."/>
            <person name="Tian Y."/>
            <person name="Jiao J.-Y."/>
            <person name="Zhang X.-T."/>
            <person name="Zhang Y.-G."/>
            <person name="Zhang Y."/>
            <person name="Xiao M."/>
            <person name="Shu W.-S."/>
            <person name="Li W.-J."/>
        </authorList>
    </citation>
    <scope>NUCLEOTIDE SEQUENCE [LARGE SCALE GENOMIC DNA]</scope>
    <source>
        <strain evidence="2 3">EGI 80759</strain>
    </source>
</reference>
<feature type="compositionally biased region" description="Pro residues" evidence="1">
    <location>
        <begin position="70"/>
        <end position="80"/>
    </location>
</feature>
<evidence type="ECO:0000313" key="2">
    <source>
        <dbReference type="EMBL" id="QBI19922.1"/>
    </source>
</evidence>
<feature type="compositionally biased region" description="Low complexity" evidence="1">
    <location>
        <begin position="10"/>
        <end position="19"/>
    </location>
</feature>
<dbReference type="AlphaFoldDB" id="A0A411YFN2"/>
<name>A0A411YFN2_9ACTN</name>
<keyword evidence="3" id="KW-1185">Reference proteome</keyword>
<evidence type="ECO:0000313" key="3">
    <source>
        <dbReference type="Proteomes" id="UP000291469"/>
    </source>
</evidence>
<dbReference type="OrthoDB" id="5242335at2"/>
<dbReference type="KEGG" id="erz:ER308_10360"/>